<dbReference type="AlphaFoldDB" id="A0A8W8JDD0"/>
<feature type="compositionally biased region" description="Polar residues" evidence="1">
    <location>
        <begin position="257"/>
        <end position="266"/>
    </location>
</feature>
<dbReference type="Proteomes" id="UP000005408">
    <property type="component" value="Unassembled WGS sequence"/>
</dbReference>
<evidence type="ECO:0000313" key="5">
    <source>
        <dbReference type="Proteomes" id="UP000005408"/>
    </source>
</evidence>
<feature type="transmembrane region" description="Helical" evidence="2">
    <location>
        <begin position="171"/>
        <end position="194"/>
    </location>
</feature>
<keyword evidence="3" id="KW-0732">Signal</keyword>
<name>A0A8W8JDD0_MAGGI</name>
<feature type="chain" id="PRO_5036467551" evidence="3">
    <location>
        <begin position="22"/>
        <end position="287"/>
    </location>
</feature>
<reference evidence="4" key="1">
    <citation type="submission" date="2022-08" db="UniProtKB">
        <authorList>
            <consortium name="EnsemblMetazoa"/>
        </authorList>
    </citation>
    <scope>IDENTIFICATION</scope>
    <source>
        <strain evidence="4">05x7-T-G4-1.051#20</strain>
    </source>
</reference>
<sequence>MDSGTLAFLLPVVMQWQLCAGENRYCQEAVDSVAIVDFCPTSKTEWDAAARRKNCSKIASTQNCSPADKFVYHCVINGYRNETLEVCAPSRIIFGRCVEFNVGGGVIQDQISAPCSDPFPKCDAIYDSWTAYKFPDCYKLVSMGQKTSSTTVSIPTTTTTGKDDSLSVEHLLSIIAAVVFVLLLAVFVGVLLCCKRNQGSTKSKFEESTEDSGKVYEDDVEKTLREDESKALINSRESDEMHQLDEMQGKQTKNHTTDTGKLNQPVMNNSHVLHDITPLKETGLPLL</sequence>
<protein>
    <submittedName>
        <fullName evidence="4">Uncharacterized protein</fullName>
    </submittedName>
</protein>
<evidence type="ECO:0000313" key="4">
    <source>
        <dbReference type="EnsemblMetazoa" id="G18416.1:cds"/>
    </source>
</evidence>
<keyword evidence="5" id="KW-1185">Reference proteome</keyword>
<feature type="signal peptide" evidence="3">
    <location>
        <begin position="1"/>
        <end position="21"/>
    </location>
</feature>
<evidence type="ECO:0000256" key="1">
    <source>
        <dbReference type="SAM" id="MobiDB-lite"/>
    </source>
</evidence>
<keyword evidence="2" id="KW-0472">Membrane</keyword>
<accession>A0A8W8JDD0</accession>
<organism evidence="4 5">
    <name type="scientific">Magallana gigas</name>
    <name type="common">Pacific oyster</name>
    <name type="synonym">Crassostrea gigas</name>
    <dbReference type="NCBI Taxonomy" id="29159"/>
    <lineage>
        <taxon>Eukaryota</taxon>
        <taxon>Metazoa</taxon>
        <taxon>Spiralia</taxon>
        <taxon>Lophotrochozoa</taxon>
        <taxon>Mollusca</taxon>
        <taxon>Bivalvia</taxon>
        <taxon>Autobranchia</taxon>
        <taxon>Pteriomorphia</taxon>
        <taxon>Ostreida</taxon>
        <taxon>Ostreoidea</taxon>
        <taxon>Ostreidae</taxon>
        <taxon>Magallana</taxon>
    </lineage>
</organism>
<keyword evidence="2" id="KW-1133">Transmembrane helix</keyword>
<evidence type="ECO:0000256" key="3">
    <source>
        <dbReference type="SAM" id="SignalP"/>
    </source>
</evidence>
<dbReference type="EnsemblMetazoa" id="G18416.1">
    <property type="protein sequence ID" value="G18416.1:cds"/>
    <property type="gene ID" value="G18416"/>
</dbReference>
<proteinExistence type="predicted"/>
<keyword evidence="2" id="KW-0812">Transmembrane</keyword>
<feature type="compositionally biased region" description="Basic and acidic residues" evidence="1">
    <location>
        <begin position="234"/>
        <end position="248"/>
    </location>
</feature>
<feature type="region of interest" description="Disordered" evidence="1">
    <location>
        <begin position="234"/>
        <end position="266"/>
    </location>
</feature>
<evidence type="ECO:0000256" key="2">
    <source>
        <dbReference type="SAM" id="Phobius"/>
    </source>
</evidence>